<dbReference type="AlphaFoldDB" id="A0A1Y0AZQ0"/>
<proteinExistence type="predicted"/>
<keyword evidence="1" id="KW-0496">Mitochondrion</keyword>
<geneLocation type="mitochondrion" evidence="1"/>
<reference evidence="1" key="1">
    <citation type="submission" date="2017-03" db="EMBL/GenBank/DDBJ databases">
        <title>The mitochondrial genome of the carnivorous plant Utricularia reniformis (Lentibulariaceae): structure, comparative analysis and evolutionary landmarks.</title>
        <authorList>
            <person name="Silva S.R."/>
            <person name="Alvarenga D.O."/>
            <person name="Michael T.P."/>
            <person name="Miranda V.F.O."/>
            <person name="Varani A.M."/>
        </authorList>
    </citation>
    <scope>NUCLEOTIDE SEQUENCE</scope>
</reference>
<gene>
    <name evidence="1" type="ORF">AEK19_MT0365</name>
</gene>
<dbReference type="EMBL" id="KY774314">
    <property type="protein sequence ID" value="ART30637.1"/>
    <property type="molecule type" value="Genomic_DNA"/>
</dbReference>
<protein>
    <submittedName>
        <fullName evidence="1">Uncharacterized protein</fullName>
    </submittedName>
</protein>
<evidence type="ECO:0000313" key="1">
    <source>
        <dbReference type="EMBL" id="ART30637.1"/>
    </source>
</evidence>
<sequence length="56" mass="6492">MLFSYQLGWLLLALRIYDSGFLHLLFARIRSSICVESYSHLIPLISLVLSVKFSFL</sequence>
<name>A0A1Y0AZQ0_9LAMI</name>
<organism evidence="1">
    <name type="scientific">Utricularia reniformis</name>
    <dbReference type="NCBI Taxonomy" id="192314"/>
    <lineage>
        <taxon>Eukaryota</taxon>
        <taxon>Viridiplantae</taxon>
        <taxon>Streptophyta</taxon>
        <taxon>Embryophyta</taxon>
        <taxon>Tracheophyta</taxon>
        <taxon>Spermatophyta</taxon>
        <taxon>Magnoliopsida</taxon>
        <taxon>eudicotyledons</taxon>
        <taxon>Gunneridae</taxon>
        <taxon>Pentapetalae</taxon>
        <taxon>asterids</taxon>
        <taxon>lamiids</taxon>
        <taxon>Lamiales</taxon>
        <taxon>Lentibulariaceae</taxon>
        <taxon>Utricularia</taxon>
    </lineage>
</organism>
<accession>A0A1Y0AZQ0</accession>